<keyword evidence="2" id="KW-1185">Reference proteome</keyword>
<dbReference type="AlphaFoldDB" id="A0A6J5GBQ6"/>
<proteinExistence type="predicted"/>
<name>A0A6J5GBQ6_9BURK</name>
<accession>A0A6J5GBQ6</accession>
<gene>
    <name evidence="1" type="ORF">LMG28688_04170</name>
</gene>
<reference evidence="1 2" key="1">
    <citation type="submission" date="2020-04" db="EMBL/GenBank/DDBJ databases">
        <authorList>
            <person name="De Canck E."/>
        </authorList>
    </citation>
    <scope>NUCLEOTIDE SEQUENCE [LARGE SCALE GENOMIC DNA]</scope>
    <source>
        <strain evidence="1 2">LMG 28688</strain>
    </source>
</reference>
<dbReference type="InterPro" id="IPR036249">
    <property type="entry name" value="Thioredoxin-like_sf"/>
</dbReference>
<organism evidence="1 2">
    <name type="scientific">Paraburkholderia caffeinitolerans</name>
    <dbReference type="NCBI Taxonomy" id="1723730"/>
    <lineage>
        <taxon>Bacteria</taxon>
        <taxon>Pseudomonadati</taxon>
        <taxon>Pseudomonadota</taxon>
        <taxon>Betaproteobacteria</taxon>
        <taxon>Burkholderiales</taxon>
        <taxon>Burkholderiaceae</taxon>
        <taxon>Paraburkholderia</taxon>
    </lineage>
</organism>
<dbReference type="SUPFAM" id="SSF52833">
    <property type="entry name" value="Thioredoxin-like"/>
    <property type="match status" value="1"/>
</dbReference>
<dbReference type="Pfam" id="PF05988">
    <property type="entry name" value="DUF899"/>
    <property type="match status" value="1"/>
</dbReference>
<evidence type="ECO:0000313" key="2">
    <source>
        <dbReference type="Proteomes" id="UP000494119"/>
    </source>
</evidence>
<dbReference type="EMBL" id="CADIKL010000022">
    <property type="protein sequence ID" value="CAB3795811.1"/>
    <property type="molecule type" value="Genomic_DNA"/>
</dbReference>
<dbReference type="Proteomes" id="UP000494119">
    <property type="component" value="Unassembled WGS sequence"/>
</dbReference>
<dbReference type="InterPro" id="IPR010296">
    <property type="entry name" value="DUF899_thioredox"/>
</dbReference>
<dbReference type="RefSeq" id="WP_129562310.1">
    <property type="nucleotide sequence ID" value="NZ_CADIKL010000022.1"/>
</dbReference>
<protein>
    <recommendedName>
        <fullName evidence="3">Thioredoxin domain-containing protein</fullName>
    </recommendedName>
</protein>
<evidence type="ECO:0008006" key="3">
    <source>
        <dbReference type="Google" id="ProtNLM"/>
    </source>
</evidence>
<evidence type="ECO:0000313" key="1">
    <source>
        <dbReference type="EMBL" id="CAB3795811.1"/>
    </source>
</evidence>
<sequence length="259" mass="29796">MMEQHAIVSEDEWMAARKALLREERAFTHARDALVAKRQALPWVKVEKTYVFDTPQGTRTLAELFGPRRQLLTYHFMLGPDWEEGCPGCSFLSDHVDGMLTHLEHHDVTYVAVSRAPLAKLEAFKQRMGWHFPWVSSYGGDFNFDYHVSFDEADKARGKALYNYEEQDYMSDELPGISAFYRDEAGHVYHTYSAYARGVEMALGAYAMLEFTAKGRNEKKDMREWMRHHDRYEDSAAQDSAALDGAAQKPCCAHEHKAQ</sequence>